<feature type="transmembrane region" description="Helical" evidence="1">
    <location>
        <begin position="74"/>
        <end position="96"/>
    </location>
</feature>
<protein>
    <submittedName>
        <fullName evidence="2">Uncharacterized protein</fullName>
    </submittedName>
</protein>
<dbReference type="Proteomes" id="UP000001349">
    <property type="component" value="Chromosome"/>
</dbReference>
<accession>B8I6W3</accession>
<evidence type="ECO:0000256" key="1">
    <source>
        <dbReference type="SAM" id="Phobius"/>
    </source>
</evidence>
<feature type="transmembrane region" description="Helical" evidence="1">
    <location>
        <begin position="244"/>
        <end position="266"/>
    </location>
</feature>
<feature type="transmembrane region" description="Helical" evidence="1">
    <location>
        <begin position="12"/>
        <end position="36"/>
    </location>
</feature>
<keyword evidence="1" id="KW-0812">Transmembrane</keyword>
<evidence type="ECO:0000313" key="2">
    <source>
        <dbReference type="EMBL" id="ACL76955.1"/>
    </source>
</evidence>
<sequence length="278" mass="31672">MYQILCNIKSSIRYFLSVKNILLLALVVVFSAYISYSRLQNYIRLNFTVSASDMLSSIYGIFSAEEKAGINVNLLGRFLIMTLPFTIAIYIVSSYINTYVLQHCYFSTIRFKSLLKWFFRHFTVLSVSTILYFFIFNFSLYFISGLITTFESNSMYASSILGLTRQSGDMPRLLALFCVLQCSCIIVVVSVQYVLSFLKGSFAGFSTGILLIVISILFSLFTSNNLYFKNIVLQKSILSNSMDISTFIFTLFINIISVVLVLFIGYKLLSKMDLSIKK</sequence>
<keyword evidence="1" id="KW-1133">Transmembrane helix</keyword>
<keyword evidence="1" id="KW-0472">Membrane</keyword>
<name>B8I6W3_RUMCH</name>
<keyword evidence="3" id="KW-1185">Reference proteome</keyword>
<gene>
    <name evidence="2" type="ordered locus">Ccel_2628</name>
</gene>
<reference evidence="2 3" key="1">
    <citation type="submission" date="2009-01" db="EMBL/GenBank/DDBJ databases">
        <title>Complete sequence of Clostridium cellulolyticum H10.</title>
        <authorList>
            <consortium name="US DOE Joint Genome Institute"/>
            <person name="Lucas S."/>
            <person name="Copeland A."/>
            <person name="Lapidus A."/>
            <person name="Glavina del Rio T."/>
            <person name="Dalin E."/>
            <person name="Tice H."/>
            <person name="Bruce D."/>
            <person name="Goodwin L."/>
            <person name="Pitluck S."/>
            <person name="Chertkov O."/>
            <person name="Saunders E."/>
            <person name="Brettin T."/>
            <person name="Detter J.C."/>
            <person name="Han C."/>
            <person name="Larimer F."/>
            <person name="Land M."/>
            <person name="Hauser L."/>
            <person name="Kyrpides N."/>
            <person name="Ivanova N."/>
            <person name="Zhou J."/>
            <person name="Richardson P."/>
        </authorList>
    </citation>
    <scope>NUCLEOTIDE SEQUENCE [LARGE SCALE GENOMIC DNA]</scope>
    <source>
        <strain evidence="3">ATCC 35319 / DSM 5812 / JCM 6584 / H10</strain>
    </source>
</reference>
<evidence type="ECO:0000313" key="3">
    <source>
        <dbReference type="Proteomes" id="UP000001349"/>
    </source>
</evidence>
<proteinExistence type="predicted"/>
<dbReference type="STRING" id="394503.Ccel_2628"/>
<dbReference type="EMBL" id="CP001348">
    <property type="protein sequence ID" value="ACL76955.1"/>
    <property type="molecule type" value="Genomic_DNA"/>
</dbReference>
<feature type="transmembrane region" description="Helical" evidence="1">
    <location>
        <begin position="201"/>
        <end position="223"/>
    </location>
</feature>
<dbReference type="HOGENOM" id="CLU_1000042_0_0_9"/>
<dbReference type="AlphaFoldDB" id="B8I6W3"/>
<feature type="transmembrane region" description="Helical" evidence="1">
    <location>
        <begin position="117"/>
        <end position="135"/>
    </location>
</feature>
<dbReference type="KEGG" id="cce:Ccel_2628"/>
<feature type="transmembrane region" description="Helical" evidence="1">
    <location>
        <begin position="173"/>
        <end position="195"/>
    </location>
</feature>
<organism evidence="2 3">
    <name type="scientific">Ruminiclostridium cellulolyticum (strain ATCC 35319 / DSM 5812 / JCM 6584 / H10)</name>
    <name type="common">Clostridium cellulolyticum</name>
    <dbReference type="NCBI Taxonomy" id="394503"/>
    <lineage>
        <taxon>Bacteria</taxon>
        <taxon>Bacillati</taxon>
        <taxon>Bacillota</taxon>
        <taxon>Clostridia</taxon>
        <taxon>Eubacteriales</taxon>
        <taxon>Oscillospiraceae</taxon>
        <taxon>Ruminiclostridium</taxon>
    </lineage>
</organism>